<dbReference type="InterPro" id="IPR057670">
    <property type="entry name" value="SH3_retrovirus"/>
</dbReference>
<evidence type="ECO:0000313" key="5">
    <source>
        <dbReference type="Proteomes" id="UP001151760"/>
    </source>
</evidence>
<keyword evidence="5" id="KW-1185">Reference proteome</keyword>
<dbReference type="Proteomes" id="UP001151760">
    <property type="component" value="Unassembled WGS sequence"/>
</dbReference>
<gene>
    <name evidence="4" type="ORF">Tco_1053819</name>
</gene>
<comment type="caution">
    <text evidence="4">The sequence shown here is derived from an EMBL/GenBank/DDBJ whole genome shotgun (WGS) entry which is preliminary data.</text>
</comment>
<name>A0ABQ5GX54_9ASTR</name>
<organism evidence="4 5">
    <name type="scientific">Tanacetum coccineum</name>
    <dbReference type="NCBI Taxonomy" id="301880"/>
    <lineage>
        <taxon>Eukaryota</taxon>
        <taxon>Viridiplantae</taxon>
        <taxon>Streptophyta</taxon>
        <taxon>Embryophyta</taxon>
        <taxon>Tracheophyta</taxon>
        <taxon>Spermatophyta</taxon>
        <taxon>Magnoliopsida</taxon>
        <taxon>eudicotyledons</taxon>
        <taxon>Gunneridae</taxon>
        <taxon>Pentapetalae</taxon>
        <taxon>asterids</taxon>
        <taxon>campanulids</taxon>
        <taxon>Asterales</taxon>
        <taxon>Asteraceae</taxon>
        <taxon>Asteroideae</taxon>
        <taxon>Anthemideae</taxon>
        <taxon>Anthemidinae</taxon>
        <taxon>Tanacetum</taxon>
    </lineage>
</organism>
<dbReference type="PANTHER" id="PTHR42648">
    <property type="entry name" value="TRANSPOSASE, PUTATIVE-RELATED"/>
    <property type="match status" value="1"/>
</dbReference>
<dbReference type="Pfam" id="PF03732">
    <property type="entry name" value="Retrotrans_gag"/>
    <property type="match status" value="1"/>
</dbReference>
<feature type="domain" description="Retroviral polymerase SH3-like" evidence="3">
    <location>
        <begin position="430"/>
        <end position="484"/>
    </location>
</feature>
<proteinExistence type="predicted"/>
<evidence type="ECO:0000256" key="1">
    <source>
        <dbReference type="SAM" id="MobiDB-lite"/>
    </source>
</evidence>
<reference evidence="4" key="1">
    <citation type="journal article" date="2022" name="Int. J. Mol. Sci.">
        <title>Draft Genome of Tanacetum Coccineum: Genomic Comparison of Closely Related Tanacetum-Family Plants.</title>
        <authorList>
            <person name="Yamashiro T."/>
            <person name="Shiraishi A."/>
            <person name="Nakayama K."/>
            <person name="Satake H."/>
        </authorList>
    </citation>
    <scope>NUCLEOTIDE SEQUENCE</scope>
</reference>
<dbReference type="InterPro" id="IPR012337">
    <property type="entry name" value="RNaseH-like_sf"/>
</dbReference>
<dbReference type="SUPFAM" id="SSF53098">
    <property type="entry name" value="Ribonuclease H-like"/>
    <property type="match status" value="1"/>
</dbReference>
<evidence type="ECO:0000259" key="3">
    <source>
        <dbReference type="Pfam" id="PF25597"/>
    </source>
</evidence>
<sequence length="825" mass="94126">MVKSWLVQDQTVLGKDYSNLLIADSLLKTIWFINAPCYGNEALASPKANVNLYLYKLAITLIRLQRSVQFGTHTKMAPKRTLTSAAPTLTQAAIKKLVADSVSITLEAQAATMANANNTNRNPKPREAPIARKCSYKEFMSCQPFYFKEALSWWNSFAQCIGIEEAYKITWVEFKKLLIKKYYPRTEIQKVEDEFYHLTMKGNDPKTYVRRFQELATLCPTMVPNSEKMMEVFIGGLPRCSLGRMYDAPCIKEWVSDDEEEDVSQPKIEKKIVRPSIVKKEFVQEEIKEIRNNMMSQKLGCNFEMFNKACYVCGSFDHLQSNPQIDLKDQGVIDSGCSRYMTGNMSYLTDYEEIDGGYVAFGGNPKGEKITGKARTPQQNGVAERRNRTLIEAARTMLADSKLPTTFWAEAVNTACYENTTLIFREPFGCPVTILNTIDHLGKFDGKADKGFFVGYSLNSKAFRVFNSRTRIVEENLHIRFSKSTPNVVGSGPDWLFDIDALTRIMNYEPIVADLKSSHNDGSKPSSDDGKKVDEDPRKESESLNFHLIQICFLEDDIIFDFSRDDEDDGVVADMNNLDTTIQVSHILTTRIHKDHPLDQEEPKKVIHALKDPSWIEAMQEELLQFKLQEVWTLVDLPNGKRAIGSKWIERIEYVFQPTGFEDQLFLIEYTRLKKHSMDYIKLLKLGMKPCQHICWTMGFKEGKLTRPYSSKGTKKFGFTKVKTASTPIETQKPLLKDEDGEKVDVHMYRYLKGQPKSGLWYPKDYPFDLVAYTDSDYGGASLDRKSTIGEAEYVAASSCCRQVLWIQKEILLKPTSNKLLVGDL</sequence>
<feature type="region of interest" description="Disordered" evidence="1">
    <location>
        <begin position="516"/>
        <end position="539"/>
    </location>
</feature>
<dbReference type="EMBL" id="BQNB010018902">
    <property type="protein sequence ID" value="GJT79477.1"/>
    <property type="molecule type" value="Genomic_DNA"/>
</dbReference>
<dbReference type="InterPro" id="IPR005162">
    <property type="entry name" value="Retrotrans_gag_dom"/>
</dbReference>
<accession>A0ABQ5GX54</accession>
<dbReference type="PANTHER" id="PTHR42648:SF32">
    <property type="entry name" value="RIBONUCLEASE H-LIKE DOMAIN, GAG-PRE-INTEGRASE DOMAIN PROTEIN-RELATED"/>
    <property type="match status" value="1"/>
</dbReference>
<protein>
    <submittedName>
        <fullName evidence="4">Retrovirus-related pol polyprotein from transposon TNT 1-94</fullName>
    </submittedName>
</protein>
<evidence type="ECO:0000259" key="2">
    <source>
        <dbReference type="Pfam" id="PF03732"/>
    </source>
</evidence>
<reference evidence="4" key="2">
    <citation type="submission" date="2022-01" db="EMBL/GenBank/DDBJ databases">
        <authorList>
            <person name="Yamashiro T."/>
            <person name="Shiraishi A."/>
            <person name="Satake H."/>
            <person name="Nakayama K."/>
        </authorList>
    </citation>
    <scope>NUCLEOTIDE SEQUENCE</scope>
</reference>
<dbReference type="Gene3D" id="3.30.420.10">
    <property type="entry name" value="Ribonuclease H-like superfamily/Ribonuclease H"/>
    <property type="match status" value="1"/>
</dbReference>
<feature type="domain" description="Retrotransposon gag" evidence="2">
    <location>
        <begin position="149"/>
        <end position="238"/>
    </location>
</feature>
<dbReference type="Pfam" id="PF25597">
    <property type="entry name" value="SH3_retrovirus"/>
    <property type="match status" value="1"/>
</dbReference>
<dbReference type="InterPro" id="IPR039537">
    <property type="entry name" value="Retrotran_Ty1/copia-like"/>
</dbReference>
<dbReference type="InterPro" id="IPR036397">
    <property type="entry name" value="RNaseH_sf"/>
</dbReference>
<evidence type="ECO:0000313" key="4">
    <source>
        <dbReference type="EMBL" id="GJT79477.1"/>
    </source>
</evidence>